<comment type="caution">
    <text evidence="1">The sequence shown here is derived from an EMBL/GenBank/DDBJ whole genome shotgun (WGS) entry which is preliminary data.</text>
</comment>
<name>A0ACC2CMI4_DIPCM</name>
<dbReference type="Proteomes" id="UP001162992">
    <property type="component" value="Chromosome 9"/>
</dbReference>
<evidence type="ECO:0000313" key="1">
    <source>
        <dbReference type="EMBL" id="KAJ7543155.1"/>
    </source>
</evidence>
<reference evidence="2" key="1">
    <citation type="journal article" date="2024" name="Proc. Natl. Acad. Sci. U.S.A.">
        <title>Extraordinary preservation of gene collinearity over three hundred million years revealed in homosporous lycophytes.</title>
        <authorList>
            <person name="Li C."/>
            <person name="Wickell D."/>
            <person name="Kuo L.Y."/>
            <person name="Chen X."/>
            <person name="Nie B."/>
            <person name="Liao X."/>
            <person name="Peng D."/>
            <person name="Ji J."/>
            <person name="Jenkins J."/>
            <person name="Williams M."/>
            <person name="Shu S."/>
            <person name="Plott C."/>
            <person name="Barry K."/>
            <person name="Rajasekar S."/>
            <person name="Grimwood J."/>
            <person name="Han X."/>
            <person name="Sun S."/>
            <person name="Hou Z."/>
            <person name="He W."/>
            <person name="Dai G."/>
            <person name="Sun C."/>
            <person name="Schmutz J."/>
            <person name="Leebens-Mack J.H."/>
            <person name="Li F.W."/>
            <person name="Wang L."/>
        </authorList>
    </citation>
    <scope>NUCLEOTIDE SEQUENCE [LARGE SCALE GENOMIC DNA]</scope>
    <source>
        <strain evidence="2">cv. PW_Plant_1</strain>
    </source>
</reference>
<dbReference type="EMBL" id="CM055100">
    <property type="protein sequence ID" value="KAJ7543155.1"/>
    <property type="molecule type" value="Genomic_DNA"/>
</dbReference>
<accession>A0ACC2CMI4</accession>
<gene>
    <name evidence="1" type="ORF">O6H91_09G027300</name>
</gene>
<organism evidence="1 2">
    <name type="scientific">Diphasiastrum complanatum</name>
    <name type="common">Issler's clubmoss</name>
    <name type="synonym">Lycopodium complanatum</name>
    <dbReference type="NCBI Taxonomy" id="34168"/>
    <lineage>
        <taxon>Eukaryota</taxon>
        <taxon>Viridiplantae</taxon>
        <taxon>Streptophyta</taxon>
        <taxon>Embryophyta</taxon>
        <taxon>Tracheophyta</taxon>
        <taxon>Lycopodiopsida</taxon>
        <taxon>Lycopodiales</taxon>
        <taxon>Lycopodiaceae</taxon>
        <taxon>Lycopodioideae</taxon>
        <taxon>Diphasiastrum</taxon>
    </lineage>
</organism>
<evidence type="ECO:0000313" key="2">
    <source>
        <dbReference type="Proteomes" id="UP001162992"/>
    </source>
</evidence>
<proteinExistence type="predicted"/>
<protein>
    <submittedName>
        <fullName evidence="1">Uncharacterized protein</fullName>
    </submittedName>
</protein>
<keyword evidence="2" id="KW-1185">Reference proteome</keyword>
<sequence>MSEYESVAWNFVREPRTRVALAGIAGAAPLVLGSLIWVATLSFWLQLVVGLGMGVATVASFHFWAIHRKEKRQRLAVKVTQMAQLDLSGLKRLLPGHYFPNWVLLPKDFEKVGWMNKQIEKAWPVLDKAASDMLTLQLQQVLDQYRIGPIQRIFVKSVTLGKISPMIGGVKVTEGGKDESTVEIMTDWRHGQDQKMLLELQTTGPDLSVEIKDFKIYGVLKVVCKPLVAQFPGFGAVTASLQEPPLLDFCIKVLGGDVLQIPGLEKMIDNIVKTALMDMLVWPSRMVFPILPGDYSFLEMRSVGQLEVLLVQADKLLNKETFGKSDPFVQLFIRQKADWIKKSSIKKNSLSPVWNEKFILEVEDPESQNLTVRVMDSDTFRAADFLGFTAIPIKEFQPNIPKDMWVTLVADKKKPDLDKPRGRVHLVATYKPFSSEQMGLNQFKKTASVTDEEPSGATPAGAKEGAEGGAIGDVTHNQDGTGIAASLAESSQDTIHDQDVNNVHPDSANGEKRDSLPVQGMVQVTASDVVESPANPGAET</sequence>